<accession>A0A9X1ISY6</accession>
<dbReference type="SUPFAM" id="SSF81301">
    <property type="entry name" value="Nucleotidyltransferase"/>
    <property type="match status" value="1"/>
</dbReference>
<keyword evidence="4" id="KW-0548">Nucleotidyltransferase</keyword>
<dbReference type="GO" id="GO:0000049">
    <property type="term" value="F:tRNA binding"/>
    <property type="evidence" value="ECO:0007669"/>
    <property type="project" value="TreeGrafter"/>
</dbReference>
<protein>
    <submittedName>
        <fullName evidence="11">CCA tRNA nucleotidyltransferase</fullName>
    </submittedName>
</protein>
<evidence type="ECO:0000256" key="3">
    <source>
        <dbReference type="ARBA" id="ARBA00022694"/>
    </source>
</evidence>
<dbReference type="PANTHER" id="PTHR46173">
    <property type="entry name" value="CCA TRNA NUCLEOTIDYLTRANSFERASE 1, MITOCHONDRIAL"/>
    <property type="match status" value="1"/>
</dbReference>
<evidence type="ECO:0000256" key="7">
    <source>
        <dbReference type="ARBA" id="ARBA00022842"/>
    </source>
</evidence>
<evidence type="ECO:0000256" key="2">
    <source>
        <dbReference type="ARBA" id="ARBA00022679"/>
    </source>
</evidence>
<evidence type="ECO:0000259" key="10">
    <source>
        <dbReference type="Pfam" id="PF12627"/>
    </source>
</evidence>
<dbReference type="Proteomes" id="UP001138757">
    <property type="component" value="Unassembled WGS sequence"/>
</dbReference>
<dbReference type="InterPro" id="IPR043519">
    <property type="entry name" value="NT_sf"/>
</dbReference>
<dbReference type="GO" id="GO:0016779">
    <property type="term" value="F:nucleotidyltransferase activity"/>
    <property type="evidence" value="ECO:0007669"/>
    <property type="project" value="UniProtKB-KW"/>
</dbReference>
<evidence type="ECO:0000256" key="6">
    <source>
        <dbReference type="ARBA" id="ARBA00022741"/>
    </source>
</evidence>
<dbReference type="Gene3D" id="1.10.3090.10">
    <property type="entry name" value="cca-adding enzyme, domain 2"/>
    <property type="match status" value="1"/>
</dbReference>
<reference evidence="11" key="1">
    <citation type="submission" date="2021-05" db="EMBL/GenBank/DDBJ databases">
        <title>Genome of Sphingobium sp. strain.</title>
        <authorList>
            <person name="Fan R."/>
        </authorList>
    </citation>
    <scope>NUCLEOTIDE SEQUENCE</scope>
    <source>
        <strain evidence="11">H33</strain>
    </source>
</reference>
<evidence type="ECO:0000313" key="12">
    <source>
        <dbReference type="Proteomes" id="UP001138757"/>
    </source>
</evidence>
<dbReference type="EMBL" id="JAHGAW010000012">
    <property type="protein sequence ID" value="MBT2188775.1"/>
    <property type="molecule type" value="Genomic_DNA"/>
</dbReference>
<keyword evidence="5" id="KW-0479">Metal-binding</keyword>
<evidence type="ECO:0000313" key="11">
    <source>
        <dbReference type="EMBL" id="MBT2188775.1"/>
    </source>
</evidence>
<organism evidence="11 12">
    <name type="scientific">Sphingobium nicotianae</name>
    <dbReference type="NCBI Taxonomy" id="2782607"/>
    <lineage>
        <taxon>Bacteria</taxon>
        <taxon>Pseudomonadati</taxon>
        <taxon>Pseudomonadota</taxon>
        <taxon>Alphaproteobacteria</taxon>
        <taxon>Sphingomonadales</taxon>
        <taxon>Sphingomonadaceae</taxon>
        <taxon>Sphingobium</taxon>
    </lineage>
</organism>
<dbReference type="InterPro" id="IPR002646">
    <property type="entry name" value="PolA_pol_head_dom"/>
</dbReference>
<name>A0A9X1ISY6_9SPHN</name>
<dbReference type="AlphaFoldDB" id="A0A9X1ISY6"/>
<keyword evidence="7" id="KW-0460">Magnesium</keyword>
<keyword evidence="12" id="KW-1185">Reference proteome</keyword>
<feature type="domain" description="tRNA nucleotidyltransferase/poly(A) polymerase RNA and SrmB- binding" evidence="10">
    <location>
        <begin position="191"/>
        <end position="241"/>
    </location>
</feature>
<dbReference type="GO" id="GO:0008033">
    <property type="term" value="P:tRNA processing"/>
    <property type="evidence" value="ECO:0007669"/>
    <property type="project" value="UniProtKB-KW"/>
</dbReference>
<dbReference type="GO" id="GO:0000166">
    <property type="term" value="F:nucleotide binding"/>
    <property type="evidence" value="ECO:0007669"/>
    <property type="project" value="UniProtKB-KW"/>
</dbReference>
<keyword evidence="3" id="KW-0819">tRNA processing</keyword>
<sequence length="402" mass="43019">MPDTLPPARWREQSGLIRLCDALGAGAGQARFVGGAVRDGLLGLPVKDIDIATIHTPEEVVKRVKAAGLRAVPTGIAHGTITAVLSGAPVEITTLRRDVSTDGRRATVAFGTDWREDAARRDFTMNALYANPLDGTLDDYFGGRTDLAARRVHFIGDPHARIAEDHLRILRYFRFVARFGSLDRSTADYVACVEHATSLMALSRERISDELLRLLSLPDPTAVLAAMVEDDVLKPVLPEIDRDGVTALRALVAAEAKAGVAPDGLRRLAALLPRDGMLAEQVGARLRLSNKARLRLQKALTPTDADSAQALAYRLGPQSAVDQILLGFAFPGEDAAKLAAWDIPRLPLSGGDLIAMGLQAGPQVARTLQAIERAWIAAGFPAAAETRAMAAQMIVSALRSSQ</sequence>
<evidence type="ECO:0000256" key="1">
    <source>
        <dbReference type="ARBA" id="ARBA00001946"/>
    </source>
</evidence>
<feature type="domain" description="Poly A polymerase head" evidence="9">
    <location>
        <begin position="30"/>
        <end position="152"/>
    </location>
</feature>
<dbReference type="RefSeq" id="WP_214625069.1">
    <property type="nucleotide sequence ID" value="NZ_JAHGAW010000012.1"/>
</dbReference>
<dbReference type="Gene3D" id="3.30.460.10">
    <property type="entry name" value="Beta Polymerase, domain 2"/>
    <property type="match status" value="1"/>
</dbReference>
<dbReference type="PANTHER" id="PTHR46173:SF1">
    <property type="entry name" value="CCA TRNA NUCLEOTIDYLTRANSFERASE 1, MITOCHONDRIAL"/>
    <property type="match status" value="1"/>
</dbReference>
<dbReference type="SUPFAM" id="SSF81891">
    <property type="entry name" value="Poly A polymerase C-terminal region-like"/>
    <property type="match status" value="1"/>
</dbReference>
<dbReference type="GO" id="GO:0046872">
    <property type="term" value="F:metal ion binding"/>
    <property type="evidence" value="ECO:0007669"/>
    <property type="project" value="UniProtKB-KW"/>
</dbReference>
<evidence type="ECO:0000256" key="4">
    <source>
        <dbReference type="ARBA" id="ARBA00022695"/>
    </source>
</evidence>
<keyword evidence="8" id="KW-0694">RNA-binding</keyword>
<dbReference type="CDD" id="cd05398">
    <property type="entry name" value="NT_ClassII-CCAase"/>
    <property type="match status" value="1"/>
</dbReference>
<comment type="caution">
    <text evidence="11">The sequence shown here is derived from an EMBL/GenBank/DDBJ whole genome shotgun (WGS) entry which is preliminary data.</text>
</comment>
<keyword evidence="2 8" id="KW-0808">Transferase</keyword>
<comment type="similarity">
    <text evidence="8">Belongs to the tRNA nucleotidyltransferase/poly(A) polymerase family.</text>
</comment>
<comment type="cofactor">
    <cofactor evidence="1">
        <name>Mg(2+)</name>
        <dbReference type="ChEBI" id="CHEBI:18420"/>
    </cofactor>
</comment>
<evidence type="ECO:0000256" key="5">
    <source>
        <dbReference type="ARBA" id="ARBA00022723"/>
    </source>
</evidence>
<evidence type="ECO:0000256" key="8">
    <source>
        <dbReference type="RuleBase" id="RU003953"/>
    </source>
</evidence>
<proteinExistence type="inferred from homology"/>
<dbReference type="InterPro" id="IPR032828">
    <property type="entry name" value="PolyA_RNA-bd"/>
</dbReference>
<dbReference type="Pfam" id="PF12627">
    <property type="entry name" value="PolyA_pol_RNAbd"/>
    <property type="match status" value="1"/>
</dbReference>
<dbReference type="InterPro" id="IPR050264">
    <property type="entry name" value="Bact_CCA-adding_enz_type3_sf"/>
</dbReference>
<dbReference type="Pfam" id="PF01743">
    <property type="entry name" value="PolyA_pol"/>
    <property type="match status" value="1"/>
</dbReference>
<gene>
    <name evidence="11" type="ORF">KK488_17620</name>
</gene>
<evidence type="ECO:0000259" key="9">
    <source>
        <dbReference type="Pfam" id="PF01743"/>
    </source>
</evidence>
<keyword evidence="6" id="KW-0547">Nucleotide-binding</keyword>